<evidence type="ECO:0000259" key="3">
    <source>
        <dbReference type="Pfam" id="PF03171"/>
    </source>
</evidence>
<reference evidence="5" key="1">
    <citation type="journal article" date="2023" name="Science">
        <title>Elucidation of the pathway for biosynthesis of saponin adjuvants from the soapbark tree.</title>
        <authorList>
            <person name="Reed J."/>
            <person name="Orme A."/>
            <person name="El-Demerdash A."/>
            <person name="Owen C."/>
            <person name="Martin L.B.B."/>
            <person name="Misra R.C."/>
            <person name="Kikuchi S."/>
            <person name="Rejzek M."/>
            <person name="Martin A.C."/>
            <person name="Harkess A."/>
            <person name="Leebens-Mack J."/>
            <person name="Louveau T."/>
            <person name="Stephenson M.J."/>
            <person name="Osbourn A."/>
        </authorList>
    </citation>
    <scope>NUCLEOTIDE SEQUENCE</scope>
    <source>
        <strain evidence="5">S10</strain>
    </source>
</reference>
<evidence type="ECO:0000259" key="4">
    <source>
        <dbReference type="Pfam" id="PF14226"/>
    </source>
</evidence>
<dbReference type="InterPro" id="IPR027443">
    <property type="entry name" value="IPNS-like_sf"/>
</dbReference>
<organism evidence="5 6">
    <name type="scientific">Quillaja saponaria</name>
    <name type="common">Soap bark tree</name>
    <dbReference type="NCBI Taxonomy" id="32244"/>
    <lineage>
        <taxon>Eukaryota</taxon>
        <taxon>Viridiplantae</taxon>
        <taxon>Streptophyta</taxon>
        <taxon>Embryophyta</taxon>
        <taxon>Tracheophyta</taxon>
        <taxon>Spermatophyta</taxon>
        <taxon>Magnoliopsida</taxon>
        <taxon>eudicotyledons</taxon>
        <taxon>Gunneridae</taxon>
        <taxon>Pentapetalae</taxon>
        <taxon>rosids</taxon>
        <taxon>fabids</taxon>
        <taxon>Fabales</taxon>
        <taxon>Quillajaceae</taxon>
        <taxon>Quillaja</taxon>
    </lineage>
</organism>
<protein>
    <submittedName>
        <fullName evidence="5">2-oxoglutarate-dependent dioxygenase</fullName>
    </submittedName>
</protein>
<evidence type="ECO:0000256" key="1">
    <source>
        <dbReference type="ARBA" id="ARBA00022723"/>
    </source>
</evidence>
<keyword evidence="5" id="KW-0560">Oxidoreductase</keyword>
<evidence type="ECO:0000313" key="5">
    <source>
        <dbReference type="EMBL" id="KAJ7953268.1"/>
    </source>
</evidence>
<dbReference type="Proteomes" id="UP001163823">
    <property type="component" value="Chromosome 10"/>
</dbReference>
<proteinExistence type="predicted"/>
<dbReference type="Pfam" id="PF14226">
    <property type="entry name" value="DIOX_N"/>
    <property type="match status" value="1"/>
</dbReference>
<dbReference type="KEGG" id="qsa:O6P43_024996"/>
<feature type="domain" description="Non-haem dioxygenase N-terminal" evidence="4">
    <location>
        <begin position="9"/>
        <end position="64"/>
    </location>
</feature>
<dbReference type="InterPro" id="IPR044861">
    <property type="entry name" value="IPNS-like_FE2OG_OXY"/>
</dbReference>
<dbReference type="InterPro" id="IPR026992">
    <property type="entry name" value="DIOX_N"/>
</dbReference>
<evidence type="ECO:0000313" key="6">
    <source>
        <dbReference type="Proteomes" id="UP001163823"/>
    </source>
</evidence>
<keyword evidence="6" id="KW-1185">Reference proteome</keyword>
<dbReference type="AlphaFoldDB" id="A0AAD7L825"/>
<keyword evidence="1" id="KW-0479">Metal-binding</keyword>
<feature type="domain" description="Isopenicillin N synthase-like Fe(2+) 2OG dioxygenase" evidence="3">
    <location>
        <begin position="139"/>
        <end position="190"/>
    </location>
</feature>
<dbReference type="EMBL" id="JARAOO010000010">
    <property type="protein sequence ID" value="KAJ7953268.1"/>
    <property type="molecule type" value="Genomic_DNA"/>
</dbReference>
<gene>
    <name evidence="5" type="ORF">O6P43_024996</name>
</gene>
<dbReference type="PANTHER" id="PTHR47990">
    <property type="entry name" value="2-OXOGLUTARATE (2OG) AND FE(II)-DEPENDENT OXYGENASE SUPERFAMILY PROTEIN-RELATED"/>
    <property type="match status" value="1"/>
</dbReference>
<dbReference type="Gene3D" id="2.60.120.330">
    <property type="entry name" value="B-lactam Antibiotic, Isopenicillin N Synthase, Chain"/>
    <property type="match status" value="2"/>
</dbReference>
<evidence type="ECO:0000256" key="2">
    <source>
        <dbReference type="ARBA" id="ARBA00023004"/>
    </source>
</evidence>
<keyword evidence="5" id="KW-0223">Dioxygenase</keyword>
<dbReference type="GO" id="GO:0046872">
    <property type="term" value="F:metal ion binding"/>
    <property type="evidence" value="ECO:0007669"/>
    <property type="project" value="UniProtKB-KW"/>
</dbReference>
<dbReference type="GO" id="GO:0051213">
    <property type="term" value="F:dioxygenase activity"/>
    <property type="evidence" value="ECO:0007669"/>
    <property type="project" value="UniProtKB-KW"/>
</dbReference>
<sequence>MMGETNGCIPVINLQEFPNPAECKKLREACEERGCFRFVNHKISLKLIAEMKNVMSSLLELPMKIEKQNKTVIPGSGYILPGVISPIFEGLGLYEIGSSRAVQEFCSKLEVSPNQREIIEKYGQALQELARDIERKLVRRFLTILHENEKVSVLEVMDRCGAYVPVQPFSGTLFVNPGDLANAWSYGMFETWSIKYSAKKGIPEYQWLCFSCHPQRQPPSKPRWNW</sequence>
<dbReference type="SUPFAM" id="SSF51197">
    <property type="entry name" value="Clavaminate synthase-like"/>
    <property type="match status" value="1"/>
</dbReference>
<comment type="caution">
    <text evidence="5">The sequence shown here is derived from an EMBL/GenBank/DDBJ whole genome shotgun (WGS) entry which is preliminary data.</text>
</comment>
<dbReference type="InterPro" id="IPR050231">
    <property type="entry name" value="Iron_ascorbate_oxido_reductase"/>
</dbReference>
<name>A0AAD7L825_QUISA</name>
<keyword evidence="2" id="KW-0408">Iron</keyword>
<accession>A0AAD7L825</accession>
<dbReference type="Pfam" id="PF03171">
    <property type="entry name" value="2OG-FeII_Oxy"/>
    <property type="match status" value="1"/>
</dbReference>